<proteinExistence type="predicted"/>
<keyword evidence="1" id="KW-0812">Transmembrane</keyword>
<protein>
    <submittedName>
        <fullName evidence="2">Uncharacterized protein</fullName>
    </submittedName>
</protein>
<feature type="transmembrane region" description="Helical" evidence="1">
    <location>
        <begin position="159"/>
        <end position="185"/>
    </location>
</feature>
<feature type="transmembrane region" description="Helical" evidence="1">
    <location>
        <begin position="58"/>
        <end position="78"/>
    </location>
</feature>
<evidence type="ECO:0000256" key="1">
    <source>
        <dbReference type="SAM" id="Phobius"/>
    </source>
</evidence>
<feature type="transmembrane region" description="Helical" evidence="1">
    <location>
        <begin position="85"/>
        <end position="118"/>
    </location>
</feature>
<gene>
    <name evidence="2" type="ORF">CUNI_LOCUS13559</name>
</gene>
<dbReference type="OrthoDB" id="6160845at2759"/>
<dbReference type="AlphaFoldDB" id="A0A8S3ZN27"/>
<dbReference type="Proteomes" id="UP000678393">
    <property type="component" value="Unassembled WGS sequence"/>
</dbReference>
<evidence type="ECO:0000313" key="3">
    <source>
        <dbReference type="Proteomes" id="UP000678393"/>
    </source>
</evidence>
<keyword evidence="3" id="KW-1185">Reference proteome</keyword>
<feature type="transmembrane region" description="Helical" evidence="1">
    <location>
        <begin position="7"/>
        <end position="27"/>
    </location>
</feature>
<sequence length="229" mass="25474">MDKKRILMLGVASALVTIGGIILAVLLDQTGVTFGDGYTLNNTNATWEISVDMFRGRLWPLSLVYIIPGFIGIVGAFLQNKCMCVITCIFTMLSLLIAGLFAIITGLSLIVFIFSVGIVSENCKDEDDICKCRNPVDTFLYEYKDTPFKTCAHLEKLKALVTAILVFIILAWLAELMEFIFSCYFSCRTKAYKQNCEYLPQKTGGVVLSTQQPMLQGTDNKDYPLPTKV</sequence>
<accession>A0A8S3ZN27</accession>
<name>A0A8S3ZN27_9EUPU</name>
<comment type="caution">
    <text evidence="2">The sequence shown here is derived from an EMBL/GenBank/DDBJ whole genome shotgun (WGS) entry which is preliminary data.</text>
</comment>
<organism evidence="2 3">
    <name type="scientific">Candidula unifasciata</name>
    <dbReference type="NCBI Taxonomy" id="100452"/>
    <lineage>
        <taxon>Eukaryota</taxon>
        <taxon>Metazoa</taxon>
        <taxon>Spiralia</taxon>
        <taxon>Lophotrochozoa</taxon>
        <taxon>Mollusca</taxon>
        <taxon>Gastropoda</taxon>
        <taxon>Heterobranchia</taxon>
        <taxon>Euthyneura</taxon>
        <taxon>Panpulmonata</taxon>
        <taxon>Eupulmonata</taxon>
        <taxon>Stylommatophora</taxon>
        <taxon>Helicina</taxon>
        <taxon>Helicoidea</taxon>
        <taxon>Geomitridae</taxon>
        <taxon>Candidula</taxon>
    </lineage>
</organism>
<keyword evidence="1" id="KW-0472">Membrane</keyword>
<keyword evidence="1" id="KW-1133">Transmembrane helix</keyword>
<dbReference type="EMBL" id="CAJHNH020002890">
    <property type="protein sequence ID" value="CAG5128001.1"/>
    <property type="molecule type" value="Genomic_DNA"/>
</dbReference>
<evidence type="ECO:0000313" key="2">
    <source>
        <dbReference type="EMBL" id="CAG5128001.1"/>
    </source>
</evidence>
<reference evidence="2" key="1">
    <citation type="submission" date="2021-04" db="EMBL/GenBank/DDBJ databases">
        <authorList>
            <consortium name="Molecular Ecology Group"/>
        </authorList>
    </citation>
    <scope>NUCLEOTIDE SEQUENCE</scope>
</reference>